<dbReference type="EMBL" id="QASA01000001">
    <property type="protein sequence ID" value="RDC62309.1"/>
    <property type="molecule type" value="Genomic_DNA"/>
</dbReference>
<proteinExistence type="predicted"/>
<organism evidence="1 2">
    <name type="scientific">Adhaeribacter pallidiroseus</name>
    <dbReference type="NCBI Taxonomy" id="2072847"/>
    <lineage>
        <taxon>Bacteria</taxon>
        <taxon>Pseudomonadati</taxon>
        <taxon>Bacteroidota</taxon>
        <taxon>Cytophagia</taxon>
        <taxon>Cytophagales</taxon>
        <taxon>Hymenobacteraceae</taxon>
        <taxon>Adhaeribacter</taxon>
    </lineage>
</organism>
<keyword evidence="2" id="KW-1185">Reference proteome</keyword>
<name>A0A369QHE8_9BACT</name>
<dbReference type="AlphaFoldDB" id="A0A369QHE8"/>
<dbReference type="RefSeq" id="WP_115371767.1">
    <property type="nucleotide sequence ID" value="NZ_QASA01000001.1"/>
</dbReference>
<sequence>MKVAFYLLQGPVENYLYDIENKGLHFSILKKVNNIVFYLPYTPAKGMLVQLARFNAIFKFSKAELELLDSTGAYVVSDLSMTPEHLELWLTFKEDY</sequence>
<evidence type="ECO:0000313" key="1">
    <source>
        <dbReference type="EMBL" id="RDC62309.1"/>
    </source>
</evidence>
<reference evidence="1 2" key="1">
    <citation type="submission" date="2018-04" db="EMBL/GenBank/DDBJ databases">
        <title>Adhaeribacter sp. HMF7616 genome sequencing and assembly.</title>
        <authorList>
            <person name="Kang H."/>
            <person name="Kang J."/>
            <person name="Cha I."/>
            <person name="Kim H."/>
            <person name="Joh K."/>
        </authorList>
    </citation>
    <scope>NUCLEOTIDE SEQUENCE [LARGE SCALE GENOMIC DNA]</scope>
    <source>
        <strain evidence="1 2">HMF7616</strain>
    </source>
</reference>
<comment type="caution">
    <text evidence="1">The sequence shown here is derived from an EMBL/GenBank/DDBJ whole genome shotgun (WGS) entry which is preliminary data.</text>
</comment>
<gene>
    <name evidence="1" type="ORF">AHMF7616_00902</name>
</gene>
<protein>
    <submittedName>
        <fullName evidence="1">Uncharacterized protein</fullName>
    </submittedName>
</protein>
<dbReference type="Proteomes" id="UP000253919">
    <property type="component" value="Unassembled WGS sequence"/>
</dbReference>
<accession>A0A369QHE8</accession>
<dbReference type="OrthoDB" id="9850252at2"/>
<evidence type="ECO:0000313" key="2">
    <source>
        <dbReference type="Proteomes" id="UP000253919"/>
    </source>
</evidence>